<name>A0A538TC18_UNCEI</name>
<accession>A0A538TC18</accession>
<comment type="caution">
    <text evidence="1">The sequence shown here is derived from an EMBL/GenBank/DDBJ whole genome shotgun (WGS) entry which is preliminary data.</text>
</comment>
<evidence type="ECO:0000313" key="1">
    <source>
        <dbReference type="EMBL" id="TMQ61180.1"/>
    </source>
</evidence>
<dbReference type="EMBL" id="VBOY01000187">
    <property type="protein sequence ID" value="TMQ61180.1"/>
    <property type="molecule type" value="Genomic_DNA"/>
</dbReference>
<dbReference type="InterPro" id="IPR011050">
    <property type="entry name" value="Pectin_lyase_fold/virulence"/>
</dbReference>
<dbReference type="SUPFAM" id="SSF51126">
    <property type="entry name" value="Pectin lyase-like"/>
    <property type="match status" value="1"/>
</dbReference>
<dbReference type="AlphaFoldDB" id="A0A538TC18"/>
<organism evidence="1 2">
    <name type="scientific">Eiseniibacteriota bacterium</name>
    <dbReference type="NCBI Taxonomy" id="2212470"/>
    <lineage>
        <taxon>Bacteria</taxon>
        <taxon>Candidatus Eiseniibacteriota</taxon>
    </lineage>
</organism>
<reference evidence="1 2" key="1">
    <citation type="journal article" date="2019" name="Nat. Microbiol.">
        <title>Mediterranean grassland soil C-N compound turnover is dependent on rainfall and depth, and is mediated by genomically divergent microorganisms.</title>
        <authorList>
            <person name="Diamond S."/>
            <person name="Andeer P.F."/>
            <person name="Li Z."/>
            <person name="Crits-Christoph A."/>
            <person name="Burstein D."/>
            <person name="Anantharaman K."/>
            <person name="Lane K.R."/>
            <person name="Thomas B.C."/>
            <person name="Pan C."/>
            <person name="Northen T.R."/>
            <person name="Banfield J.F."/>
        </authorList>
    </citation>
    <scope>NUCLEOTIDE SEQUENCE [LARGE SCALE GENOMIC DNA]</scope>
    <source>
        <strain evidence="1">WS_8</strain>
    </source>
</reference>
<sequence>MKRFDRKTITSGPITKYSRLEGDVVTGPDFSSALFRRRRRVCSDFEFIRCSFDNYTVAARADLANRPVIRNCRVVDCSVHATYLNGAVVEDTIIDGLGTSARTHLLVFGAVFKHVTLRGKLGTLISRPYTHLFDDEGHPERDDQFKQANAAYYAQVDWALDIREAEAAELTLIGVPANLIRRDPATQAVVRRAAVADGKWKAIDLGKAYWHITIQEMLDGGFEDVVLVSPRRSVNYAAGVRGIEILRSERIADPD</sequence>
<protein>
    <submittedName>
        <fullName evidence="1">Uncharacterized protein</fullName>
    </submittedName>
</protein>
<dbReference type="Proteomes" id="UP000316609">
    <property type="component" value="Unassembled WGS sequence"/>
</dbReference>
<proteinExistence type="predicted"/>
<evidence type="ECO:0000313" key="2">
    <source>
        <dbReference type="Proteomes" id="UP000316609"/>
    </source>
</evidence>
<gene>
    <name evidence="1" type="ORF">E6K78_13065</name>
</gene>